<evidence type="ECO:0000256" key="3">
    <source>
        <dbReference type="ARBA" id="ARBA00023157"/>
    </source>
</evidence>
<name>A0A183J1R6_9BILA</name>
<dbReference type="WBParaSite" id="SBAD_0001016401-mRNA-1">
    <property type="protein sequence ID" value="SBAD_0001016401-mRNA-1"/>
    <property type="gene ID" value="SBAD_0001016401"/>
</dbReference>
<organism evidence="10">
    <name type="scientific">Soboliphyme baturini</name>
    <dbReference type="NCBI Taxonomy" id="241478"/>
    <lineage>
        <taxon>Eukaryota</taxon>
        <taxon>Metazoa</taxon>
        <taxon>Ecdysozoa</taxon>
        <taxon>Nematoda</taxon>
        <taxon>Enoplea</taxon>
        <taxon>Dorylaimia</taxon>
        <taxon>Dioctophymatida</taxon>
        <taxon>Dioctophymatoidea</taxon>
        <taxon>Soboliphymatidae</taxon>
        <taxon>Soboliphyme</taxon>
    </lineage>
</organism>
<feature type="domain" description="Netrin receptor UNC5A-D-like N-terminal" evidence="7">
    <location>
        <begin position="31"/>
        <end position="74"/>
    </location>
</feature>
<accession>A0A183J1R6</accession>
<proteinExistence type="predicted"/>
<evidence type="ECO:0000256" key="6">
    <source>
        <dbReference type="ARBA" id="ARBA00023319"/>
    </source>
</evidence>
<dbReference type="Gene3D" id="2.60.40.10">
    <property type="entry name" value="Immunoglobulins"/>
    <property type="match status" value="1"/>
</dbReference>
<keyword evidence="4" id="KW-0675">Receptor</keyword>
<dbReference type="Pfam" id="PF25609">
    <property type="entry name" value="Unc5_NetrinR_N"/>
    <property type="match status" value="1"/>
</dbReference>
<dbReference type="Proteomes" id="UP000270296">
    <property type="component" value="Unassembled WGS sequence"/>
</dbReference>
<gene>
    <name evidence="8" type="ORF">SBAD_LOCUS9815</name>
</gene>
<dbReference type="AlphaFoldDB" id="A0A183J1R6"/>
<keyword evidence="3" id="KW-1015">Disulfide bond</keyword>
<dbReference type="OrthoDB" id="5825568at2759"/>
<evidence type="ECO:0000256" key="4">
    <source>
        <dbReference type="ARBA" id="ARBA00023170"/>
    </source>
</evidence>
<reference evidence="10" key="1">
    <citation type="submission" date="2016-06" db="UniProtKB">
        <authorList>
            <consortium name="WormBaseParasite"/>
        </authorList>
    </citation>
    <scope>IDENTIFICATION</scope>
</reference>
<dbReference type="EMBL" id="UZAM01013207">
    <property type="protein sequence ID" value="VDP26298.1"/>
    <property type="molecule type" value="Genomic_DNA"/>
</dbReference>
<comment type="subcellular location">
    <subcellularLocation>
        <location evidence="1">Membrane</location>
        <topology evidence="1">Single-pass type I membrane protein</topology>
    </subcellularLocation>
</comment>
<keyword evidence="9" id="KW-1185">Reference proteome</keyword>
<evidence type="ECO:0000313" key="8">
    <source>
        <dbReference type="EMBL" id="VDP26298.1"/>
    </source>
</evidence>
<keyword evidence="2" id="KW-0472">Membrane</keyword>
<dbReference type="InterPro" id="IPR013783">
    <property type="entry name" value="Ig-like_fold"/>
</dbReference>
<keyword evidence="6" id="KW-0393">Immunoglobulin domain</keyword>
<dbReference type="InterPro" id="IPR057755">
    <property type="entry name" value="UNC5A-D-like_N"/>
</dbReference>
<evidence type="ECO:0000256" key="5">
    <source>
        <dbReference type="ARBA" id="ARBA00023180"/>
    </source>
</evidence>
<keyword evidence="5" id="KW-0325">Glycoprotein</keyword>
<evidence type="ECO:0000313" key="9">
    <source>
        <dbReference type="Proteomes" id="UP000270296"/>
    </source>
</evidence>
<evidence type="ECO:0000313" key="10">
    <source>
        <dbReference type="WBParaSite" id="SBAD_0001016401-mRNA-1"/>
    </source>
</evidence>
<reference evidence="8 9" key="2">
    <citation type="submission" date="2018-11" db="EMBL/GenBank/DDBJ databases">
        <authorList>
            <consortium name="Pathogen Informatics"/>
        </authorList>
    </citation>
    <scope>NUCLEOTIDE SEQUENCE [LARGE SCALE GENOMIC DNA]</scope>
</reference>
<evidence type="ECO:0000256" key="1">
    <source>
        <dbReference type="ARBA" id="ARBA00004479"/>
    </source>
</evidence>
<evidence type="ECO:0000256" key="2">
    <source>
        <dbReference type="ARBA" id="ARBA00023136"/>
    </source>
</evidence>
<evidence type="ECO:0000259" key="7">
    <source>
        <dbReference type="Pfam" id="PF25609"/>
    </source>
</evidence>
<protein>
    <recommendedName>
        <fullName evidence="7">Netrin receptor UNC5A-D-like N-terminal domain-containing protein</fullName>
    </recommendedName>
</protein>
<sequence>MTEVKEAPTATTALVTAASGSALVVENPSPPSPVIVQPPVDTYLIRGRAQSVQLTCKALYAERIMFKCNDEWVSCIFIPDCLTEQLMEEWCVRVFHRCWPSTGGQTHAPSRVA</sequence>